<dbReference type="Proteomes" id="UP001597168">
    <property type="component" value="Unassembled WGS sequence"/>
</dbReference>
<keyword evidence="11" id="KW-1185">Reference proteome</keyword>
<evidence type="ECO:0000256" key="2">
    <source>
        <dbReference type="ARBA" id="ARBA00022448"/>
    </source>
</evidence>
<comment type="caution">
    <text evidence="10">The sequence shown here is derived from an EMBL/GenBank/DDBJ whole genome shotgun (WGS) entry which is preliminary data.</text>
</comment>
<feature type="transmembrane region" description="Helical" evidence="7">
    <location>
        <begin position="39"/>
        <end position="65"/>
    </location>
</feature>
<name>A0ABW3QQW4_9PSEU</name>
<evidence type="ECO:0000256" key="7">
    <source>
        <dbReference type="RuleBase" id="RU363032"/>
    </source>
</evidence>
<gene>
    <name evidence="10" type="ORF">ACFQ3T_08565</name>
</gene>
<dbReference type="Gene3D" id="1.10.3720.10">
    <property type="entry name" value="MetI-like"/>
    <property type="match status" value="1"/>
</dbReference>
<feature type="domain" description="ABC transmembrane type-1" evidence="9">
    <location>
        <begin position="98"/>
        <end position="313"/>
    </location>
</feature>
<evidence type="ECO:0000256" key="1">
    <source>
        <dbReference type="ARBA" id="ARBA00004651"/>
    </source>
</evidence>
<feature type="transmembrane region" description="Helical" evidence="7">
    <location>
        <begin position="241"/>
        <end position="258"/>
    </location>
</feature>
<feature type="transmembrane region" description="Helical" evidence="7">
    <location>
        <begin position="290"/>
        <end position="314"/>
    </location>
</feature>
<keyword evidence="3" id="KW-1003">Cell membrane</keyword>
<dbReference type="EMBL" id="JBHTLK010000029">
    <property type="protein sequence ID" value="MFD1147176.1"/>
    <property type="molecule type" value="Genomic_DNA"/>
</dbReference>
<evidence type="ECO:0000313" key="10">
    <source>
        <dbReference type="EMBL" id="MFD1147176.1"/>
    </source>
</evidence>
<feature type="transmembrane region" description="Helical" evidence="7">
    <location>
        <begin position="176"/>
        <end position="196"/>
    </location>
</feature>
<evidence type="ECO:0000256" key="3">
    <source>
        <dbReference type="ARBA" id="ARBA00022475"/>
    </source>
</evidence>
<accession>A0ABW3QQW4</accession>
<evidence type="ECO:0000256" key="8">
    <source>
        <dbReference type="SAM" id="MobiDB-lite"/>
    </source>
</evidence>
<dbReference type="PROSITE" id="PS50928">
    <property type="entry name" value="ABC_TM1"/>
    <property type="match status" value="1"/>
</dbReference>
<keyword evidence="2 7" id="KW-0813">Transport</keyword>
<reference evidence="11" key="1">
    <citation type="journal article" date="2019" name="Int. J. Syst. Evol. Microbiol.">
        <title>The Global Catalogue of Microorganisms (GCM) 10K type strain sequencing project: providing services to taxonomists for standard genome sequencing and annotation.</title>
        <authorList>
            <consortium name="The Broad Institute Genomics Platform"/>
            <consortium name="The Broad Institute Genome Sequencing Center for Infectious Disease"/>
            <person name="Wu L."/>
            <person name="Ma J."/>
        </authorList>
    </citation>
    <scope>NUCLEOTIDE SEQUENCE [LARGE SCALE GENOMIC DNA]</scope>
    <source>
        <strain evidence="11">CCUG 60214</strain>
    </source>
</reference>
<dbReference type="PANTHER" id="PTHR43227">
    <property type="entry name" value="BLL4140 PROTEIN"/>
    <property type="match status" value="1"/>
</dbReference>
<keyword evidence="6 7" id="KW-0472">Membrane</keyword>
<comment type="subcellular location">
    <subcellularLocation>
        <location evidence="1 7">Cell membrane</location>
        <topology evidence="1 7">Multi-pass membrane protein</topology>
    </subcellularLocation>
</comment>
<evidence type="ECO:0000259" key="9">
    <source>
        <dbReference type="PROSITE" id="PS50928"/>
    </source>
</evidence>
<dbReference type="SUPFAM" id="SSF161098">
    <property type="entry name" value="MetI-like"/>
    <property type="match status" value="1"/>
</dbReference>
<dbReference type="CDD" id="cd06261">
    <property type="entry name" value="TM_PBP2"/>
    <property type="match status" value="1"/>
</dbReference>
<comment type="similarity">
    <text evidence="7">Belongs to the binding-protein-dependent transport system permease family.</text>
</comment>
<feature type="region of interest" description="Disordered" evidence="8">
    <location>
        <begin position="1"/>
        <end position="26"/>
    </location>
</feature>
<evidence type="ECO:0000313" key="11">
    <source>
        <dbReference type="Proteomes" id="UP001597168"/>
    </source>
</evidence>
<evidence type="ECO:0000256" key="5">
    <source>
        <dbReference type="ARBA" id="ARBA00022989"/>
    </source>
</evidence>
<keyword evidence="4 7" id="KW-0812">Transmembrane</keyword>
<dbReference type="InterPro" id="IPR050809">
    <property type="entry name" value="UgpAE/MalFG_permease"/>
</dbReference>
<feature type="transmembrane region" description="Helical" evidence="7">
    <location>
        <begin position="101"/>
        <end position="123"/>
    </location>
</feature>
<evidence type="ECO:0000256" key="6">
    <source>
        <dbReference type="ARBA" id="ARBA00023136"/>
    </source>
</evidence>
<dbReference type="PANTHER" id="PTHR43227:SF8">
    <property type="entry name" value="DIACETYLCHITOBIOSE UPTAKE SYSTEM PERMEASE PROTEIN DASB"/>
    <property type="match status" value="1"/>
</dbReference>
<dbReference type="RefSeq" id="WP_380722066.1">
    <property type="nucleotide sequence ID" value="NZ_JBHTLK010000029.1"/>
</dbReference>
<sequence>MTRSTPITAPEADEPPPPVLVESRARSRRGSRRVTAHPVAGALFVLPFFLVVVAFLVVPLAYAFWLSLSSKSLALGTRFTGVDNYVRAFTDPMLLDGLLRVVLFGLVQIPVMLGLALAGALVLDAVTTRFALAFRLIAFMPYAVPAVVGALMWGFLYSRTFGPFADLPTLVGGDPIDFFSVSLLLVSLGNIVTWAWTGYNMIILYSALQGVPREMYEAAVIDGATPVQVALRVKVPAIKQAISLAAIFTVIGTMQFFTEPAIMARFAPQISAGYTPNLYAYNQAFAYSDFHYSAALSFALGFLVFVVAYVFVFVNRRRGARK</sequence>
<organism evidence="10 11">
    <name type="scientific">Saccharothrix hoggarensis</name>
    <dbReference type="NCBI Taxonomy" id="913853"/>
    <lineage>
        <taxon>Bacteria</taxon>
        <taxon>Bacillati</taxon>
        <taxon>Actinomycetota</taxon>
        <taxon>Actinomycetes</taxon>
        <taxon>Pseudonocardiales</taxon>
        <taxon>Pseudonocardiaceae</taxon>
        <taxon>Saccharothrix</taxon>
    </lineage>
</organism>
<feature type="transmembrane region" description="Helical" evidence="7">
    <location>
        <begin position="130"/>
        <end position="156"/>
    </location>
</feature>
<dbReference type="InterPro" id="IPR000515">
    <property type="entry name" value="MetI-like"/>
</dbReference>
<proteinExistence type="inferred from homology"/>
<evidence type="ECO:0000256" key="4">
    <source>
        <dbReference type="ARBA" id="ARBA00022692"/>
    </source>
</evidence>
<protein>
    <submittedName>
        <fullName evidence="10">Carbohydrate ABC transporter permease</fullName>
    </submittedName>
</protein>
<keyword evidence="5 7" id="KW-1133">Transmembrane helix</keyword>
<dbReference type="Pfam" id="PF00528">
    <property type="entry name" value="BPD_transp_1"/>
    <property type="match status" value="1"/>
</dbReference>
<dbReference type="InterPro" id="IPR035906">
    <property type="entry name" value="MetI-like_sf"/>
</dbReference>